<reference evidence="2 4" key="1">
    <citation type="submission" date="2015-11" db="EMBL/GenBank/DDBJ databases">
        <title>Complete Genome Sequence of Kocuria flava strain HO-9041.</title>
        <authorList>
            <person name="Zhou M."/>
            <person name="Dai J."/>
        </authorList>
    </citation>
    <scope>NUCLEOTIDE SEQUENCE [LARGE SCALE GENOMIC DNA]</scope>
    <source>
        <strain evidence="2 4">HO-9041</strain>
    </source>
</reference>
<dbReference type="EMBL" id="CP013254">
    <property type="protein sequence ID" value="ALU39743.1"/>
    <property type="molecule type" value="Genomic_DNA"/>
</dbReference>
<reference evidence="3 5" key="2">
    <citation type="submission" date="2019-07" db="EMBL/GenBank/DDBJ databases">
        <title>Whole genome shotgun sequence of Kocuria flava NBRC 107626.</title>
        <authorList>
            <person name="Hosoyama A."/>
            <person name="Uohara A."/>
            <person name="Ohji S."/>
            <person name="Ichikawa N."/>
        </authorList>
    </citation>
    <scope>NUCLEOTIDE SEQUENCE [LARGE SCALE GENOMIC DNA]</scope>
    <source>
        <strain evidence="3 5">NBRC 107626</strain>
    </source>
</reference>
<gene>
    <name evidence="2" type="ORF">AS188_08220</name>
    <name evidence="3" type="ORF">KFL01_10650</name>
</gene>
<dbReference type="Proteomes" id="UP000321155">
    <property type="component" value="Unassembled WGS sequence"/>
</dbReference>
<evidence type="ECO:0000313" key="3">
    <source>
        <dbReference type="EMBL" id="GEO91759.1"/>
    </source>
</evidence>
<keyword evidence="1" id="KW-1133">Transmembrane helix</keyword>
<evidence type="ECO:0000313" key="5">
    <source>
        <dbReference type="Proteomes" id="UP000321155"/>
    </source>
</evidence>
<dbReference type="EMBL" id="BJZR01000021">
    <property type="protein sequence ID" value="GEO91759.1"/>
    <property type="molecule type" value="Genomic_DNA"/>
</dbReference>
<evidence type="ECO:0000256" key="1">
    <source>
        <dbReference type="SAM" id="Phobius"/>
    </source>
</evidence>
<protein>
    <submittedName>
        <fullName evidence="2">Uncharacterized protein</fullName>
    </submittedName>
</protein>
<dbReference type="RefSeq" id="WP_058858452.1">
    <property type="nucleotide sequence ID" value="NZ_BJZR01000021.1"/>
</dbReference>
<name>A0A0U3HWF2_9MICC</name>
<sequence length="151" mass="16125">MSLQQHFDGSRPTATGAPVRVFADVARVPRTPAPRGWNNPAVVAVVGMPLSVSLTWIPFVPPLLGVLALALVLGYAAAAAVGWFSWPQSRDDALAEAAWVAAQSGYRVDLREGALRWFDRDGTARCATVLRGAHGWDLVLEDRPAGEDVPA</sequence>
<feature type="transmembrane region" description="Helical" evidence="1">
    <location>
        <begin position="37"/>
        <end position="57"/>
    </location>
</feature>
<keyword evidence="5" id="KW-1185">Reference proteome</keyword>
<organism evidence="2 4">
    <name type="scientific">Kocuria flava</name>
    <dbReference type="NCBI Taxonomy" id="446860"/>
    <lineage>
        <taxon>Bacteria</taxon>
        <taxon>Bacillati</taxon>
        <taxon>Actinomycetota</taxon>
        <taxon>Actinomycetes</taxon>
        <taxon>Micrococcales</taxon>
        <taxon>Micrococcaceae</taxon>
        <taxon>Kocuria</taxon>
    </lineage>
</organism>
<dbReference type="OrthoDB" id="10006756at2"/>
<dbReference type="Proteomes" id="UP000057181">
    <property type="component" value="Chromosome"/>
</dbReference>
<keyword evidence="1" id="KW-0472">Membrane</keyword>
<dbReference type="AlphaFoldDB" id="A0A0U3HWF2"/>
<keyword evidence="1" id="KW-0812">Transmembrane</keyword>
<evidence type="ECO:0000313" key="2">
    <source>
        <dbReference type="EMBL" id="ALU39743.1"/>
    </source>
</evidence>
<feature type="transmembrane region" description="Helical" evidence="1">
    <location>
        <begin position="63"/>
        <end position="84"/>
    </location>
</feature>
<accession>A0A0U3HWF2</accession>
<proteinExistence type="predicted"/>
<evidence type="ECO:0000313" key="4">
    <source>
        <dbReference type="Proteomes" id="UP000057181"/>
    </source>
</evidence>
<dbReference type="KEGG" id="kfv:AS188_08220"/>